<dbReference type="EMBL" id="SORI01000013">
    <property type="protein sequence ID" value="TDY59440.1"/>
    <property type="molecule type" value="Genomic_DNA"/>
</dbReference>
<dbReference type="PROSITE" id="PS00767">
    <property type="entry name" value="THF_DHG_CYH_2"/>
    <property type="match status" value="1"/>
</dbReference>
<dbReference type="InterPro" id="IPR046346">
    <property type="entry name" value="Aminoacid_DH-like_N_sf"/>
</dbReference>
<evidence type="ECO:0000256" key="7">
    <source>
        <dbReference type="ARBA" id="ARBA00022857"/>
    </source>
</evidence>
<dbReference type="NCBIfam" id="NF010785">
    <property type="entry name" value="PRK14188.1"/>
    <property type="match status" value="1"/>
</dbReference>
<evidence type="ECO:0000256" key="8">
    <source>
        <dbReference type="ARBA" id="ARBA00023002"/>
    </source>
</evidence>
<dbReference type="GO" id="GO:0035999">
    <property type="term" value="P:tetrahydrofolate interconversion"/>
    <property type="evidence" value="ECO:0007669"/>
    <property type="project" value="UniProtKB-UniRule"/>
</dbReference>
<name>A0A4R8M2Q4_9BACT</name>
<comment type="subunit">
    <text evidence="2 12">Homodimer.</text>
</comment>
<keyword evidence="9 12" id="KW-0368">Histidine biosynthesis</keyword>
<evidence type="ECO:0000256" key="1">
    <source>
        <dbReference type="ARBA" id="ARBA00004777"/>
    </source>
</evidence>
<keyword evidence="10 12" id="KW-0486">Methionine biosynthesis</keyword>
<dbReference type="InterPro" id="IPR000672">
    <property type="entry name" value="THF_DH/CycHdrlase"/>
</dbReference>
<evidence type="ECO:0000256" key="6">
    <source>
        <dbReference type="ARBA" id="ARBA00022801"/>
    </source>
</evidence>
<comment type="similarity">
    <text evidence="12">Belongs to the tetrahydrofolate dehydrogenase/cyclohydrolase family.</text>
</comment>
<evidence type="ECO:0000313" key="16">
    <source>
        <dbReference type="Proteomes" id="UP000295066"/>
    </source>
</evidence>
<organism evidence="15 16">
    <name type="scientific">Aminivibrio pyruvatiphilus</name>
    <dbReference type="NCBI Taxonomy" id="1005740"/>
    <lineage>
        <taxon>Bacteria</taxon>
        <taxon>Thermotogati</taxon>
        <taxon>Synergistota</taxon>
        <taxon>Synergistia</taxon>
        <taxon>Synergistales</taxon>
        <taxon>Aminobacteriaceae</taxon>
        <taxon>Aminivibrio</taxon>
    </lineage>
</organism>
<dbReference type="OrthoDB" id="9803580at2"/>
<dbReference type="EC" id="3.5.4.9" evidence="12"/>
<dbReference type="PROSITE" id="PS00766">
    <property type="entry name" value="THF_DHG_CYH_1"/>
    <property type="match status" value="1"/>
</dbReference>
<dbReference type="SUPFAM" id="SSF53223">
    <property type="entry name" value="Aminoacid dehydrogenase-like, N-terminal domain"/>
    <property type="match status" value="1"/>
</dbReference>
<dbReference type="GO" id="GO:0004488">
    <property type="term" value="F:methylenetetrahydrofolate dehydrogenase (NADP+) activity"/>
    <property type="evidence" value="ECO:0007669"/>
    <property type="project" value="UniProtKB-UniRule"/>
</dbReference>
<dbReference type="HAMAP" id="MF_01576">
    <property type="entry name" value="THF_DHG_CYH"/>
    <property type="match status" value="1"/>
</dbReference>
<dbReference type="InterPro" id="IPR020631">
    <property type="entry name" value="THF_DH/CycHdrlase_NAD-bd_dom"/>
</dbReference>
<comment type="catalytic activity">
    <reaction evidence="12">
        <text>(6R)-5,10-methylene-5,6,7,8-tetrahydrofolate + NADP(+) = (6R)-5,10-methenyltetrahydrofolate + NADPH</text>
        <dbReference type="Rhea" id="RHEA:22812"/>
        <dbReference type="ChEBI" id="CHEBI:15636"/>
        <dbReference type="ChEBI" id="CHEBI:57455"/>
        <dbReference type="ChEBI" id="CHEBI:57783"/>
        <dbReference type="ChEBI" id="CHEBI:58349"/>
        <dbReference type="EC" id="1.5.1.5"/>
    </reaction>
</comment>
<gene>
    <name evidence="12" type="primary">folD</name>
    <name evidence="15" type="ORF">C8D99_11317</name>
</gene>
<comment type="function">
    <text evidence="12">Catalyzes the oxidation of 5,10-methylenetetrahydrofolate to 5,10-methenyltetrahydrofolate and then the hydrolysis of 5,10-methenyltetrahydrofolate to 10-formyltetrahydrofolate.</text>
</comment>
<evidence type="ECO:0000256" key="11">
    <source>
        <dbReference type="ARBA" id="ARBA00023268"/>
    </source>
</evidence>
<dbReference type="PRINTS" id="PR00085">
    <property type="entry name" value="THFDHDRGNASE"/>
</dbReference>
<dbReference type="NCBIfam" id="NF008058">
    <property type="entry name" value="PRK10792.1"/>
    <property type="match status" value="1"/>
</dbReference>
<evidence type="ECO:0000256" key="3">
    <source>
        <dbReference type="ARBA" id="ARBA00022563"/>
    </source>
</evidence>
<comment type="pathway">
    <text evidence="1 12">One-carbon metabolism; tetrahydrofolate interconversion.</text>
</comment>
<evidence type="ECO:0000259" key="14">
    <source>
        <dbReference type="Pfam" id="PF02882"/>
    </source>
</evidence>
<dbReference type="CDD" id="cd01080">
    <property type="entry name" value="NAD_bind_m-THF_DH_Cyclohyd"/>
    <property type="match status" value="1"/>
</dbReference>
<evidence type="ECO:0000256" key="9">
    <source>
        <dbReference type="ARBA" id="ARBA00023102"/>
    </source>
</evidence>
<dbReference type="UniPathway" id="UPA00193"/>
<proteinExistence type="inferred from homology"/>
<dbReference type="InterPro" id="IPR036291">
    <property type="entry name" value="NAD(P)-bd_dom_sf"/>
</dbReference>
<feature type="binding site" evidence="12">
    <location>
        <position position="231"/>
    </location>
    <ligand>
        <name>NADP(+)</name>
        <dbReference type="ChEBI" id="CHEBI:58349"/>
    </ligand>
</feature>
<keyword evidence="3 12" id="KW-0554">One-carbon metabolism</keyword>
<dbReference type="GO" id="GO:0006164">
    <property type="term" value="P:purine nucleotide biosynthetic process"/>
    <property type="evidence" value="ECO:0007669"/>
    <property type="project" value="UniProtKB-KW"/>
</dbReference>
<accession>A0A4R8M2Q4</accession>
<dbReference type="PANTHER" id="PTHR48099">
    <property type="entry name" value="C-1-TETRAHYDROFOLATE SYNTHASE, CYTOPLASMIC-RELATED"/>
    <property type="match status" value="1"/>
</dbReference>
<keyword evidence="4 12" id="KW-0028">Amino-acid biosynthesis</keyword>
<dbReference type="FunFam" id="3.40.50.720:FF:000094">
    <property type="entry name" value="Bifunctional protein FolD"/>
    <property type="match status" value="1"/>
</dbReference>
<dbReference type="Gene3D" id="3.40.50.720">
    <property type="entry name" value="NAD(P)-binding Rossmann-like Domain"/>
    <property type="match status" value="1"/>
</dbReference>
<dbReference type="PANTHER" id="PTHR48099:SF5">
    <property type="entry name" value="C-1-TETRAHYDROFOLATE SYNTHASE, CYTOPLASMIC"/>
    <property type="match status" value="1"/>
</dbReference>
<dbReference type="GO" id="GO:0004477">
    <property type="term" value="F:methenyltetrahydrofolate cyclohydrolase activity"/>
    <property type="evidence" value="ECO:0007669"/>
    <property type="project" value="UniProtKB-UniRule"/>
</dbReference>
<sequence>MTARILDGKKLSAEIRASVKEETAFLREKGIVPGLAVVLVGDDPASKVYVGQKEKGCLEAGFASFLHRLPDSTTQEELLDLIGRLNGDASVHGILVQLPLPRQIDPDTVLAAIRPEKDVDGFHPVNVGRLVAGLPACEPCTPKGILRLLKSTGIPLAGKEAVVIGRSNIVGKPVALMLLAESATVTVCHSRTKDLAEHVRRADILVAAIGKPRFVTADMVKEGAVVVDVGINRLEEGLVGDVDFGPVSEKAAWITPVPGGVGPMTIAMLLENTLEQAKKA</sequence>
<dbReference type="GO" id="GO:0005829">
    <property type="term" value="C:cytosol"/>
    <property type="evidence" value="ECO:0007669"/>
    <property type="project" value="TreeGrafter"/>
</dbReference>
<feature type="domain" description="Tetrahydrofolate dehydrogenase/cyclohydrolase NAD(P)-binding" evidence="14">
    <location>
        <begin position="139"/>
        <end position="279"/>
    </location>
</feature>
<dbReference type="AlphaFoldDB" id="A0A4R8M2Q4"/>
<dbReference type="GO" id="GO:0009086">
    <property type="term" value="P:methionine biosynthetic process"/>
    <property type="evidence" value="ECO:0007669"/>
    <property type="project" value="UniProtKB-KW"/>
</dbReference>
<reference evidence="15 16" key="1">
    <citation type="submission" date="2019-03" db="EMBL/GenBank/DDBJ databases">
        <title>Genomic Encyclopedia of Type Strains, Phase IV (KMG-IV): sequencing the most valuable type-strain genomes for metagenomic binning, comparative biology and taxonomic classification.</title>
        <authorList>
            <person name="Goeker M."/>
        </authorList>
    </citation>
    <scope>NUCLEOTIDE SEQUENCE [LARGE SCALE GENOMIC DNA]</scope>
    <source>
        <strain evidence="15 16">DSM 25964</strain>
    </source>
</reference>
<keyword evidence="7 12" id="KW-0521">NADP</keyword>
<keyword evidence="16" id="KW-1185">Reference proteome</keyword>
<dbReference type="EC" id="1.5.1.5" evidence="12"/>
<keyword evidence="6 12" id="KW-0378">Hydrolase</keyword>
<dbReference type="Pfam" id="PF00763">
    <property type="entry name" value="THF_DHG_CYH"/>
    <property type="match status" value="1"/>
</dbReference>
<keyword evidence="8 12" id="KW-0560">Oxidoreductase</keyword>
<evidence type="ECO:0000256" key="2">
    <source>
        <dbReference type="ARBA" id="ARBA00011738"/>
    </source>
</evidence>
<comment type="caution">
    <text evidence="15">The sequence shown here is derived from an EMBL/GenBank/DDBJ whole genome shotgun (WGS) entry which is preliminary data.</text>
</comment>
<comment type="catalytic activity">
    <reaction evidence="12">
        <text>(6R)-5,10-methenyltetrahydrofolate + H2O = (6R)-10-formyltetrahydrofolate + H(+)</text>
        <dbReference type="Rhea" id="RHEA:23700"/>
        <dbReference type="ChEBI" id="CHEBI:15377"/>
        <dbReference type="ChEBI" id="CHEBI:15378"/>
        <dbReference type="ChEBI" id="CHEBI:57455"/>
        <dbReference type="ChEBI" id="CHEBI:195366"/>
        <dbReference type="EC" id="3.5.4.9"/>
    </reaction>
</comment>
<evidence type="ECO:0000313" key="15">
    <source>
        <dbReference type="EMBL" id="TDY59440.1"/>
    </source>
</evidence>
<evidence type="ECO:0000256" key="12">
    <source>
        <dbReference type="HAMAP-Rule" id="MF_01576"/>
    </source>
</evidence>
<evidence type="ECO:0000256" key="4">
    <source>
        <dbReference type="ARBA" id="ARBA00022605"/>
    </source>
</evidence>
<feature type="domain" description="Tetrahydrofolate dehydrogenase/cyclohydrolase catalytic" evidence="13">
    <location>
        <begin position="6"/>
        <end position="120"/>
    </location>
</feature>
<keyword evidence="5 12" id="KW-0658">Purine biosynthesis</keyword>
<dbReference type="FunFam" id="3.40.50.10860:FF:000005">
    <property type="entry name" value="C-1-tetrahydrofolate synthase, cytoplasmic, putative"/>
    <property type="match status" value="1"/>
</dbReference>
<dbReference type="GO" id="GO:0000105">
    <property type="term" value="P:L-histidine biosynthetic process"/>
    <property type="evidence" value="ECO:0007669"/>
    <property type="project" value="UniProtKB-KW"/>
</dbReference>
<evidence type="ECO:0000259" key="13">
    <source>
        <dbReference type="Pfam" id="PF00763"/>
    </source>
</evidence>
<protein>
    <recommendedName>
        <fullName evidence="12">Bifunctional protein FolD</fullName>
    </recommendedName>
    <domain>
        <recommendedName>
            <fullName evidence="12">Methylenetetrahydrofolate dehydrogenase</fullName>
            <ecNumber evidence="12">1.5.1.5</ecNumber>
        </recommendedName>
    </domain>
    <domain>
        <recommendedName>
            <fullName evidence="12">Methenyltetrahydrofolate cyclohydrolase</fullName>
            <ecNumber evidence="12">3.5.4.9</ecNumber>
        </recommendedName>
    </domain>
</protein>
<comment type="caution">
    <text evidence="12">Lacks conserved residue(s) required for the propagation of feature annotation.</text>
</comment>
<keyword evidence="11 12" id="KW-0511">Multifunctional enzyme</keyword>
<evidence type="ECO:0000256" key="5">
    <source>
        <dbReference type="ARBA" id="ARBA00022755"/>
    </source>
</evidence>
<dbReference type="NCBIfam" id="NF010783">
    <property type="entry name" value="PRK14186.1"/>
    <property type="match status" value="1"/>
</dbReference>
<evidence type="ECO:0000256" key="10">
    <source>
        <dbReference type="ARBA" id="ARBA00023167"/>
    </source>
</evidence>
<dbReference type="SUPFAM" id="SSF51735">
    <property type="entry name" value="NAD(P)-binding Rossmann-fold domains"/>
    <property type="match status" value="1"/>
</dbReference>
<dbReference type="InterPro" id="IPR020867">
    <property type="entry name" value="THF_DH/CycHdrlase_CS"/>
</dbReference>
<dbReference type="Pfam" id="PF02882">
    <property type="entry name" value="THF_DHG_CYH_C"/>
    <property type="match status" value="1"/>
</dbReference>
<dbReference type="InterPro" id="IPR020630">
    <property type="entry name" value="THF_DH/CycHdrlase_cat_dom"/>
</dbReference>
<feature type="binding site" evidence="12">
    <location>
        <begin position="165"/>
        <end position="167"/>
    </location>
    <ligand>
        <name>NADP(+)</name>
        <dbReference type="ChEBI" id="CHEBI:58349"/>
    </ligand>
</feature>
<dbReference type="Gene3D" id="3.40.50.10860">
    <property type="entry name" value="Leucine Dehydrogenase, chain A, domain 1"/>
    <property type="match status" value="1"/>
</dbReference>
<dbReference type="RefSeq" id="WP_133957980.1">
    <property type="nucleotide sequence ID" value="NZ_SORI01000013.1"/>
</dbReference>
<dbReference type="Proteomes" id="UP000295066">
    <property type="component" value="Unassembled WGS sequence"/>
</dbReference>